<evidence type="ECO:0000256" key="1">
    <source>
        <dbReference type="SAM" id="MobiDB-lite"/>
    </source>
</evidence>
<reference evidence="2" key="1">
    <citation type="submission" date="2023-03" db="EMBL/GenBank/DDBJ databases">
        <title>Complete genome of Cladonia borealis.</title>
        <authorList>
            <person name="Park H."/>
        </authorList>
    </citation>
    <scope>NUCLEOTIDE SEQUENCE</scope>
    <source>
        <strain evidence="2">ANT050790</strain>
    </source>
</reference>
<protein>
    <submittedName>
        <fullName evidence="2">Uncharacterized protein</fullName>
    </submittedName>
</protein>
<evidence type="ECO:0000313" key="3">
    <source>
        <dbReference type="Proteomes" id="UP001166286"/>
    </source>
</evidence>
<keyword evidence="3" id="KW-1185">Reference proteome</keyword>
<accession>A0AA39QTQ8</accession>
<dbReference type="Proteomes" id="UP001166286">
    <property type="component" value="Unassembled WGS sequence"/>
</dbReference>
<feature type="compositionally biased region" description="Basic and acidic residues" evidence="1">
    <location>
        <begin position="166"/>
        <end position="177"/>
    </location>
</feature>
<dbReference type="EMBL" id="JAFEKC020000022">
    <property type="protein sequence ID" value="KAK0507890.1"/>
    <property type="molecule type" value="Genomic_DNA"/>
</dbReference>
<sequence>MSPESQIDEIETELKALSQRYKAQGQNARDLIDIDQSSILNCLQNGVRSVQTTLESLKNGQDINISTEEDLSITLDYVTIDAPKVPGAFVTEISIPNPRNTVALGERCTQISNCFTKLSNSADKQLKDIMEIQLAATDIEDELDRLKAGLDETTESAQAAVTTTRESLERKKTEKAKAQSRLTTVEAELRSVENKASENKTHRKVAKFVSIPCLAAP</sequence>
<organism evidence="2 3">
    <name type="scientific">Cladonia borealis</name>
    <dbReference type="NCBI Taxonomy" id="184061"/>
    <lineage>
        <taxon>Eukaryota</taxon>
        <taxon>Fungi</taxon>
        <taxon>Dikarya</taxon>
        <taxon>Ascomycota</taxon>
        <taxon>Pezizomycotina</taxon>
        <taxon>Lecanoromycetes</taxon>
        <taxon>OSLEUM clade</taxon>
        <taxon>Lecanoromycetidae</taxon>
        <taxon>Lecanorales</taxon>
        <taxon>Lecanorineae</taxon>
        <taxon>Cladoniaceae</taxon>
        <taxon>Cladonia</taxon>
    </lineage>
</organism>
<dbReference type="AlphaFoldDB" id="A0AA39QTQ8"/>
<feature type="region of interest" description="Disordered" evidence="1">
    <location>
        <begin position="157"/>
        <end position="179"/>
    </location>
</feature>
<gene>
    <name evidence="2" type="ORF">JMJ35_009779</name>
</gene>
<evidence type="ECO:0000313" key="2">
    <source>
        <dbReference type="EMBL" id="KAK0507890.1"/>
    </source>
</evidence>
<proteinExistence type="predicted"/>
<name>A0AA39QTQ8_9LECA</name>
<comment type="caution">
    <text evidence="2">The sequence shown here is derived from an EMBL/GenBank/DDBJ whole genome shotgun (WGS) entry which is preliminary data.</text>
</comment>